<organism evidence="3 4">
    <name type="scientific">Elysia crispata</name>
    <name type="common">lettuce slug</name>
    <dbReference type="NCBI Taxonomy" id="231223"/>
    <lineage>
        <taxon>Eukaryota</taxon>
        <taxon>Metazoa</taxon>
        <taxon>Spiralia</taxon>
        <taxon>Lophotrochozoa</taxon>
        <taxon>Mollusca</taxon>
        <taxon>Gastropoda</taxon>
        <taxon>Heterobranchia</taxon>
        <taxon>Euthyneura</taxon>
        <taxon>Panpulmonata</taxon>
        <taxon>Sacoglossa</taxon>
        <taxon>Placobranchoidea</taxon>
        <taxon>Plakobranchidae</taxon>
        <taxon>Elysia</taxon>
    </lineage>
</organism>
<reference evidence="3" key="1">
    <citation type="journal article" date="2023" name="G3 (Bethesda)">
        <title>A reference genome for the long-term kleptoplast-retaining sea slug Elysia crispata morphotype clarki.</title>
        <authorList>
            <person name="Eastman K.E."/>
            <person name="Pendleton A.L."/>
            <person name="Shaikh M.A."/>
            <person name="Suttiyut T."/>
            <person name="Ogas R."/>
            <person name="Tomko P."/>
            <person name="Gavelis G."/>
            <person name="Widhalm J.R."/>
            <person name="Wisecaver J.H."/>
        </authorList>
    </citation>
    <scope>NUCLEOTIDE SEQUENCE</scope>
    <source>
        <strain evidence="3">ECLA1</strain>
    </source>
</reference>
<feature type="compositionally biased region" description="Basic and acidic residues" evidence="1">
    <location>
        <begin position="439"/>
        <end position="452"/>
    </location>
</feature>
<dbReference type="EMBL" id="JAWDGP010001678">
    <property type="protein sequence ID" value="KAK3789165.1"/>
    <property type="molecule type" value="Genomic_DNA"/>
</dbReference>
<dbReference type="Proteomes" id="UP001283361">
    <property type="component" value="Unassembled WGS sequence"/>
</dbReference>
<dbReference type="InterPro" id="IPR052446">
    <property type="entry name" value="B-cell_PI3K-Signaling_Adptrs"/>
</dbReference>
<evidence type="ECO:0000313" key="4">
    <source>
        <dbReference type="Proteomes" id="UP001283361"/>
    </source>
</evidence>
<feature type="region of interest" description="Disordered" evidence="1">
    <location>
        <begin position="411"/>
        <end position="453"/>
    </location>
</feature>
<dbReference type="SMART" id="SM01282">
    <property type="entry name" value="DBB"/>
    <property type="match status" value="1"/>
</dbReference>
<dbReference type="InterPro" id="IPR036770">
    <property type="entry name" value="Ankyrin_rpt-contain_sf"/>
</dbReference>
<accession>A0AAE1E0L2</accession>
<dbReference type="PANTHER" id="PTHR16267:SF11">
    <property type="entry name" value="STUMPS, ISOFORM E"/>
    <property type="match status" value="1"/>
</dbReference>
<dbReference type="PANTHER" id="PTHR16267">
    <property type="entry name" value="BANK1/PIK3AP1 FAMILY MEMBER"/>
    <property type="match status" value="1"/>
</dbReference>
<name>A0AAE1E0L2_9GAST</name>
<evidence type="ECO:0000313" key="3">
    <source>
        <dbReference type="EMBL" id="KAK3789165.1"/>
    </source>
</evidence>
<evidence type="ECO:0000256" key="1">
    <source>
        <dbReference type="SAM" id="MobiDB-lite"/>
    </source>
</evidence>
<keyword evidence="4" id="KW-1185">Reference proteome</keyword>
<dbReference type="Gene3D" id="1.25.40.20">
    <property type="entry name" value="Ankyrin repeat-containing domain"/>
    <property type="match status" value="1"/>
</dbReference>
<dbReference type="GO" id="GO:0005102">
    <property type="term" value="F:signaling receptor binding"/>
    <property type="evidence" value="ECO:0007669"/>
    <property type="project" value="TreeGrafter"/>
</dbReference>
<protein>
    <recommendedName>
        <fullName evidence="2">DBB domain-containing protein</fullName>
    </recommendedName>
</protein>
<feature type="domain" description="DBB" evidence="2">
    <location>
        <begin position="170"/>
        <end position="297"/>
    </location>
</feature>
<proteinExistence type="predicted"/>
<dbReference type="SUPFAM" id="SSF48403">
    <property type="entry name" value="Ankyrin repeat"/>
    <property type="match status" value="1"/>
</dbReference>
<comment type="caution">
    <text evidence="3">The sequence shown here is derived from an EMBL/GenBank/DDBJ whole genome shotgun (WGS) entry which is preliminary data.</text>
</comment>
<sequence length="585" mass="65975">MTAAAFRDITFLYSRHDQGWSNYVVKYFRSDELKLRLELLAVDDSDYENPPEIEVAVRESHVLVLFTTSNLLDYMEEKKAWFSPLLAKSDPEVSVVVPILLDLPLDCMASFCEDNSYSYEASNCRELDRNGSNIIDIIADILDMVEICKDKKEKRDGPMSRRPSRDPESVQIVPETIPKAGEKVALLFQQEVRSHVTVNLNHGKEDVECEVVNPYCAVFTVPEIPSGESRVTLQINKDGVRHSRRKLPINQVTSQFSSVDLLIQSYGASSKEELDKQLANRFSQSLCSDPVAMRIFDVYSEERGPTAERSPHQYPSMLHWAAAHGLKEFTSALLSAPGATLASQVNNVDNHDPIDLAKKNGHHELSKFIYEFTEAQELVNTCDLYVQFSGSIGETNEGLYEAMNFIPAAGNFQESRAPPSDIKSSSNSEDAPPLPPPRTSRDNSLTKEEIPSPKDLFFAQTKDQVLPIGAMGSRSQTELIEIQEEVKKGNFSIKEAEMLFRSWKERYMTGNAVSFRDRQRGLKDFKKEHQRAMEALRKLGQGKMKIEEDPEAGQTAVDISVRLMIRAEISRVCFLLCWFITSPAP</sequence>
<evidence type="ECO:0000259" key="2">
    <source>
        <dbReference type="SMART" id="SM01282"/>
    </source>
</evidence>
<dbReference type="AlphaFoldDB" id="A0AAE1E0L2"/>
<gene>
    <name evidence="3" type="ORF">RRG08_001558</name>
</gene>
<dbReference type="InterPro" id="IPR017893">
    <property type="entry name" value="DBB_domain"/>
</dbReference>